<reference evidence="1 2" key="1">
    <citation type="submission" date="2016-09" db="EMBL/GenBank/DDBJ databases">
        <title>Complete genome of Desulfosporosinus sp. OL.</title>
        <authorList>
            <person name="Mardanov A."/>
            <person name="Beletsky A."/>
            <person name="Panova A."/>
            <person name="Karnachuk O."/>
            <person name="Ravin N."/>
        </authorList>
    </citation>
    <scope>NUCLEOTIDE SEQUENCE [LARGE SCALE GENOMIC DNA]</scope>
    <source>
        <strain evidence="1 2">OL</strain>
    </source>
</reference>
<protein>
    <submittedName>
        <fullName evidence="1">ATPase component BioM of energizing module of biotin ECF transporter</fullName>
    </submittedName>
</protein>
<comment type="caution">
    <text evidence="1">The sequence shown here is derived from an EMBL/GenBank/DDBJ whole genome shotgun (WGS) entry which is preliminary data.</text>
</comment>
<dbReference type="EMBL" id="MLBF01000014">
    <property type="protein sequence ID" value="OLN31755.1"/>
    <property type="molecule type" value="Genomic_DNA"/>
</dbReference>
<proteinExistence type="predicted"/>
<keyword evidence="2" id="KW-1185">Reference proteome</keyword>
<name>A0A1Q8QWU6_9FIRM</name>
<dbReference type="STRING" id="1888891.DSOL_2251"/>
<dbReference type="Proteomes" id="UP000186102">
    <property type="component" value="Unassembled WGS sequence"/>
</dbReference>
<dbReference type="AlphaFoldDB" id="A0A1Q8QWU6"/>
<accession>A0A1Q8QWU6</accession>
<sequence length="67" mass="8035">MVIPQLRYHQVAYKLSEESTVEREFGALLGIRDHYPKYVVTMEDFWQDNIEGVKHKNIAEFLLMDEY</sequence>
<gene>
    <name evidence="1" type="ORF">DSOL_2251</name>
</gene>
<evidence type="ECO:0000313" key="1">
    <source>
        <dbReference type="EMBL" id="OLN31755.1"/>
    </source>
</evidence>
<organism evidence="1 2">
    <name type="scientific">Desulfosporosinus metallidurans</name>
    <dbReference type="NCBI Taxonomy" id="1888891"/>
    <lineage>
        <taxon>Bacteria</taxon>
        <taxon>Bacillati</taxon>
        <taxon>Bacillota</taxon>
        <taxon>Clostridia</taxon>
        <taxon>Eubacteriales</taxon>
        <taxon>Desulfitobacteriaceae</taxon>
        <taxon>Desulfosporosinus</taxon>
    </lineage>
</organism>
<evidence type="ECO:0000313" key="2">
    <source>
        <dbReference type="Proteomes" id="UP000186102"/>
    </source>
</evidence>